<comment type="caution">
    <text evidence="1">The sequence shown here is derived from an EMBL/GenBank/DDBJ whole genome shotgun (WGS) entry which is preliminary data.</text>
</comment>
<dbReference type="EMBL" id="RAQQ01000040">
    <property type="protein sequence ID" value="RKF22944.1"/>
    <property type="molecule type" value="Genomic_DNA"/>
</dbReference>
<evidence type="ECO:0000313" key="2">
    <source>
        <dbReference type="Proteomes" id="UP000285744"/>
    </source>
</evidence>
<gene>
    <name evidence="1" type="ORF">D7I43_30660</name>
</gene>
<proteinExistence type="predicted"/>
<organism evidence="1 2">
    <name type="scientific">Micromonospora globbae</name>
    <dbReference type="NCBI Taxonomy" id="1894969"/>
    <lineage>
        <taxon>Bacteria</taxon>
        <taxon>Bacillati</taxon>
        <taxon>Actinomycetota</taxon>
        <taxon>Actinomycetes</taxon>
        <taxon>Micromonosporales</taxon>
        <taxon>Micromonosporaceae</taxon>
        <taxon>Micromonospora</taxon>
    </lineage>
</organism>
<name>A0A420EQJ9_9ACTN</name>
<reference evidence="1 2" key="1">
    <citation type="journal article" date="2018" name="Int. J. Syst. Evol. Microbiol.">
        <title>Micromonospora globbae sp. nov., an endophytic actinomycete isolated from roots of Globba winitii C. H. Wright.</title>
        <authorList>
            <person name="Kuncharoen N."/>
            <person name="Pittayakhajonwut P."/>
            <person name="Tanasupawat S."/>
        </authorList>
    </citation>
    <scope>NUCLEOTIDE SEQUENCE [LARGE SCALE GENOMIC DNA]</scope>
    <source>
        <strain evidence="1 2">WPS1-2</strain>
    </source>
</reference>
<sequence>MSWRIGSMGLNRTAAGDLREAVAAVEHWFTVLGSIVSATLSRDLTLEVVTGDGDRVRTEVAGPDTTRIVLPRSLVGADAEQLRVSLLDGALAAVAATAAGTAGEAHEIWQRPDDNPDDGVDSLAEVLDTLDPDDIFVAGRLDGTAADELARFHQLDDYVVERVDGSGVAEVTDAEAGCVSVSWQVRLLHG</sequence>
<dbReference type="Proteomes" id="UP000285744">
    <property type="component" value="Unassembled WGS sequence"/>
</dbReference>
<evidence type="ECO:0000313" key="1">
    <source>
        <dbReference type="EMBL" id="RKF22944.1"/>
    </source>
</evidence>
<accession>A0A420EQJ9</accession>
<protein>
    <submittedName>
        <fullName evidence="1">Uncharacterized protein</fullName>
    </submittedName>
</protein>
<dbReference type="AlphaFoldDB" id="A0A420EQJ9"/>